<dbReference type="Proteomes" id="UP000095282">
    <property type="component" value="Unplaced"/>
</dbReference>
<evidence type="ECO:0000313" key="2">
    <source>
        <dbReference type="Proteomes" id="UP000095282"/>
    </source>
</evidence>
<sequence length="79" mass="9316">MTKNDDCVTKRSVSRPDNKTKWKRESEKNQLTGRNCWTSDIWMLLILKWNARSQTRRLVSINQCSRIPGSMQPLLHKTV</sequence>
<dbReference type="WBParaSite" id="Csp11.Scaffold630.g17277.t1">
    <property type="protein sequence ID" value="Csp11.Scaffold630.g17277.t1"/>
    <property type="gene ID" value="Csp11.Scaffold630.g17277"/>
</dbReference>
<accession>A0A1I7ULX0</accession>
<organism evidence="2 3">
    <name type="scientific">Caenorhabditis tropicalis</name>
    <dbReference type="NCBI Taxonomy" id="1561998"/>
    <lineage>
        <taxon>Eukaryota</taxon>
        <taxon>Metazoa</taxon>
        <taxon>Ecdysozoa</taxon>
        <taxon>Nematoda</taxon>
        <taxon>Chromadorea</taxon>
        <taxon>Rhabditida</taxon>
        <taxon>Rhabditina</taxon>
        <taxon>Rhabditomorpha</taxon>
        <taxon>Rhabditoidea</taxon>
        <taxon>Rhabditidae</taxon>
        <taxon>Peloderinae</taxon>
        <taxon>Caenorhabditis</taxon>
    </lineage>
</organism>
<dbReference type="AlphaFoldDB" id="A0A1I7ULX0"/>
<name>A0A1I7ULX0_9PELO</name>
<evidence type="ECO:0000313" key="3">
    <source>
        <dbReference type="WBParaSite" id="Csp11.Scaffold630.g17277.t1"/>
    </source>
</evidence>
<protein>
    <submittedName>
        <fullName evidence="3">Uncharacterized protein</fullName>
    </submittedName>
</protein>
<evidence type="ECO:0000256" key="1">
    <source>
        <dbReference type="SAM" id="MobiDB-lite"/>
    </source>
</evidence>
<keyword evidence="2" id="KW-1185">Reference proteome</keyword>
<feature type="region of interest" description="Disordered" evidence="1">
    <location>
        <begin position="1"/>
        <end position="28"/>
    </location>
</feature>
<proteinExistence type="predicted"/>
<reference evidence="3" key="1">
    <citation type="submission" date="2016-11" db="UniProtKB">
        <authorList>
            <consortium name="WormBaseParasite"/>
        </authorList>
    </citation>
    <scope>IDENTIFICATION</scope>
</reference>